<evidence type="ECO:0000313" key="1">
    <source>
        <dbReference type="EMBL" id="MDG0808052.1"/>
    </source>
</evidence>
<sequence>MHYEWIGDREPFLDEISVNKIGNIHVGRFGGSTENGATKNEDALFILKGEDQEWTLAVILDAHNSTESSRIILELFKNNRAVLSEICTSNRAFRDLEPYILRLLSEESFKAKCKAVTGETSCLICFQFGSYIWWLSIGDCMAFLFHPELAKFSQFGLNQRQFYEWIGEVNTFELSVPCYVSGRRQLRKDTNLIVLITDGVFEYEDGYYENHRNLYNRFFNGMKMEENIDLILRDLLNDHVKDSTTIISWQVINKQPVQYPSD</sequence>
<keyword evidence="2" id="KW-1185">Reference proteome</keyword>
<dbReference type="AlphaFoldDB" id="A0A9X4KNV6"/>
<dbReference type="SUPFAM" id="SSF81606">
    <property type="entry name" value="PP2C-like"/>
    <property type="match status" value="1"/>
</dbReference>
<dbReference type="EMBL" id="JAPDIA010000001">
    <property type="protein sequence ID" value="MDG0808052.1"/>
    <property type="molecule type" value="Genomic_DNA"/>
</dbReference>
<dbReference type="Gene3D" id="3.60.40.10">
    <property type="entry name" value="PPM-type phosphatase domain"/>
    <property type="match status" value="1"/>
</dbReference>
<protein>
    <submittedName>
        <fullName evidence="1">Protein phosphatase 2C domain-containing protein</fullName>
    </submittedName>
</protein>
<accession>A0A9X4KNV6</accession>
<name>A0A9X4KNV6_9BACL</name>
<proteinExistence type="predicted"/>
<comment type="caution">
    <text evidence="1">The sequence shown here is derived from an EMBL/GenBank/DDBJ whole genome shotgun (WGS) entry which is preliminary data.</text>
</comment>
<dbReference type="RefSeq" id="WP_277528260.1">
    <property type="nucleotide sequence ID" value="NZ_JAPDIA010000001.1"/>
</dbReference>
<gene>
    <name evidence="1" type="ORF">OMP40_00500</name>
</gene>
<reference evidence="1" key="1">
    <citation type="submission" date="2022-10" db="EMBL/GenBank/DDBJ databases">
        <title>Comparative genomic analysis of Cohnella hashimotonis sp. nov., isolated from the International Space Station.</title>
        <authorList>
            <person name="Simpson A."/>
            <person name="Venkateswaran K."/>
        </authorList>
    </citation>
    <scope>NUCLEOTIDE SEQUENCE</scope>
    <source>
        <strain evidence="1">DSM 28161</strain>
    </source>
</reference>
<evidence type="ECO:0000313" key="2">
    <source>
        <dbReference type="Proteomes" id="UP001153404"/>
    </source>
</evidence>
<dbReference type="InterPro" id="IPR036457">
    <property type="entry name" value="PPM-type-like_dom_sf"/>
</dbReference>
<dbReference type="Proteomes" id="UP001153404">
    <property type="component" value="Unassembled WGS sequence"/>
</dbReference>
<organism evidence="1 2">
    <name type="scientific">Cohnella rhizosphaerae</name>
    <dbReference type="NCBI Taxonomy" id="1457232"/>
    <lineage>
        <taxon>Bacteria</taxon>
        <taxon>Bacillati</taxon>
        <taxon>Bacillota</taxon>
        <taxon>Bacilli</taxon>
        <taxon>Bacillales</taxon>
        <taxon>Paenibacillaceae</taxon>
        <taxon>Cohnella</taxon>
    </lineage>
</organism>